<evidence type="ECO:0000256" key="11">
    <source>
        <dbReference type="ARBA" id="ARBA00023024"/>
    </source>
</evidence>
<evidence type="ECO:0000256" key="7">
    <source>
        <dbReference type="ARBA" id="ARBA00022622"/>
    </source>
</evidence>
<dbReference type="PANTHER" id="PTHR45708">
    <property type="entry name" value="ENDOCHITINASE"/>
    <property type="match status" value="1"/>
</dbReference>
<evidence type="ECO:0000256" key="18">
    <source>
        <dbReference type="ARBA" id="ARBA00024658"/>
    </source>
</evidence>
<evidence type="ECO:0000313" key="25">
    <source>
        <dbReference type="Proteomes" id="UP000184383"/>
    </source>
</evidence>
<keyword evidence="10 20" id="KW-0378">Hydrolase</keyword>
<keyword evidence="15" id="KW-0449">Lipoprotein</keyword>
<dbReference type="InterPro" id="IPR045321">
    <property type="entry name" value="Cts1-like"/>
</dbReference>
<keyword evidence="6" id="KW-0134">Cell wall</keyword>
<accession>A0A1L9RDL9</accession>
<keyword evidence="5" id="KW-1003">Cell membrane</keyword>
<dbReference type="GO" id="GO:0005886">
    <property type="term" value="C:plasma membrane"/>
    <property type="evidence" value="ECO:0007669"/>
    <property type="project" value="UniProtKB-SubCell"/>
</dbReference>
<dbReference type="InterPro" id="IPR001223">
    <property type="entry name" value="Glyco_hydro18_cat"/>
</dbReference>
<dbReference type="GO" id="GO:0005576">
    <property type="term" value="C:extracellular region"/>
    <property type="evidence" value="ECO:0007669"/>
    <property type="project" value="TreeGrafter"/>
</dbReference>
<dbReference type="EMBL" id="KV878214">
    <property type="protein sequence ID" value="OJJ33039.1"/>
    <property type="molecule type" value="Genomic_DNA"/>
</dbReference>
<feature type="chain" id="PRO_5012408752" description="chitinase" evidence="22">
    <location>
        <begin position="22"/>
        <end position="414"/>
    </location>
</feature>
<evidence type="ECO:0000256" key="5">
    <source>
        <dbReference type="ARBA" id="ARBA00022475"/>
    </source>
</evidence>
<dbReference type="PANTHER" id="PTHR45708:SF47">
    <property type="entry name" value="ENDOCHITINASE A"/>
    <property type="match status" value="1"/>
</dbReference>
<dbReference type="PROSITE" id="PS01095">
    <property type="entry name" value="GH18_1"/>
    <property type="match status" value="1"/>
</dbReference>
<feature type="compositionally biased region" description="Low complexity" evidence="21">
    <location>
        <begin position="352"/>
        <end position="414"/>
    </location>
</feature>
<dbReference type="SUPFAM" id="SSF51445">
    <property type="entry name" value="(Trans)glycosidases"/>
    <property type="match status" value="1"/>
</dbReference>
<evidence type="ECO:0000256" key="17">
    <source>
        <dbReference type="ARBA" id="ARBA00023326"/>
    </source>
</evidence>
<evidence type="ECO:0000313" key="24">
    <source>
        <dbReference type="EMBL" id="OJJ33039.1"/>
    </source>
</evidence>
<evidence type="ECO:0000256" key="8">
    <source>
        <dbReference type="ARBA" id="ARBA00022669"/>
    </source>
</evidence>
<evidence type="ECO:0000256" key="19">
    <source>
        <dbReference type="ARBA" id="ARBA00025727"/>
    </source>
</evidence>
<comment type="catalytic activity">
    <reaction evidence="1">
        <text>Random endo-hydrolysis of N-acetyl-beta-D-glucosaminide (1-&gt;4)-beta-linkages in chitin and chitodextrins.</text>
        <dbReference type="EC" id="3.2.1.14"/>
    </reaction>
</comment>
<evidence type="ECO:0000256" key="4">
    <source>
        <dbReference type="ARBA" id="ARBA00012729"/>
    </source>
</evidence>
<dbReference type="VEuPathDB" id="FungiDB:ASPWEDRAFT_115195"/>
<dbReference type="CDD" id="cd02877">
    <property type="entry name" value="GH18_hevamine_XipI_class_III"/>
    <property type="match status" value="1"/>
</dbReference>
<evidence type="ECO:0000256" key="22">
    <source>
        <dbReference type="SAM" id="SignalP"/>
    </source>
</evidence>
<feature type="domain" description="GH18" evidence="23">
    <location>
        <begin position="28"/>
        <end position="336"/>
    </location>
</feature>
<dbReference type="Pfam" id="PF00704">
    <property type="entry name" value="Glyco_hydro_18"/>
    <property type="match status" value="1"/>
</dbReference>
<dbReference type="InterPro" id="IPR017853">
    <property type="entry name" value="GH"/>
</dbReference>
<organism evidence="24 25">
    <name type="scientific">Aspergillus wentii DTO 134E9</name>
    <dbReference type="NCBI Taxonomy" id="1073089"/>
    <lineage>
        <taxon>Eukaryota</taxon>
        <taxon>Fungi</taxon>
        <taxon>Dikarya</taxon>
        <taxon>Ascomycota</taxon>
        <taxon>Pezizomycotina</taxon>
        <taxon>Eurotiomycetes</taxon>
        <taxon>Eurotiomycetidae</taxon>
        <taxon>Eurotiales</taxon>
        <taxon>Aspergillaceae</taxon>
        <taxon>Aspergillus</taxon>
        <taxon>Aspergillus subgen. Cremei</taxon>
    </lineage>
</organism>
<feature type="region of interest" description="Disordered" evidence="21">
    <location>
        <begin position="331"/>
        <end position="414"/>
    </location>
</feature>
<evidence type="ECO:0000256" key="6">
    <source>
        <dbReference type="ARBA" id="ARBA00022512"/>
    </source>
</evidence>
<evidence type="ECO:0000256" key="1">
    <source>
        <dbReference type="ARBA" id="ARBA00000822"/>
    </source>
</evidence>
<dbReference type="AlphaFoldDB" id="A0A1L9RDL9"/>
<evidence type="ECO:0000256" key="16">
    <source>
        <dbReference type="ARBA" id="ARBA00023295"/>
    </source>
</evidence>
<feature type="compositionally biased region" description="Pro residues" evidence="21">
    <location>
        <begin position="339"/>
        <end position="351"/>
    </location>
</feature>
<dbReference type="GO" id="GO:0008843">
    <property type="term" value="F:endochitinase activity"/>
    <property type="evidence" value="ECO:0007669"/>
    <property type="project" value="UniProtKB-EC"/>
</dbReference>
<dbReference type="RefSeq" id="XP_040686716.1">
    <property type="nucleotide sequence ID" value="XM_040828563.1"/>
</dbReference>
<dbReference type="GO" id="GO:0000272">
    <property type="term" value="P:polysaccharide catabolic process"/>
    <property type="evidence" value="ECO:0007669"/>
    <property type="project" value="UniProtKB-KW"/>
</dbReference>
<dbReference type="GO" id="GO:0006032">
    <property type="term" value="P:chitin catabolic process"/>
    <property type="evidence" value="ECO:0007669"/>
    <property type="project" value="UniProtKB-KW"/>
</dbReference>
<evidence type="ECO:0000256" key="13">
    <source>
        <dbReference type="ARBA" id="ARBA00023180"/>
    </source>
</evidence>
<keyword evidence="6" id="KW-0964">Secreted</keyword>
<feature type="signal peptide" evidence="22">
    <location>
        <begin position="1"/>
        <end position="21"/>
    </location>
</feature>
<dbReference type="OrthoDB" id="6020543at2759"/>
<dbReference type="GO" id="GO:0098552">
    <property type="term" value="C:side of membrane"/>
    <property type="evidence" value="ECO:0007669"/>
    <property type="project" value="UniProtKB-KW"/>
</dbReference>
<evidence type="ECO:0000256" key="9">
    <source>
        <dbReference type="ARBA" id="ARBA00022729"/>
    </source>
</evidence>
<keyword evidence="8" id="KW-0147">Chitin-binding</keyword>
<keyword evidence="11" id="KW-0146">Chitin degradation</keyword>
<comment type="similarity">
    <text evidence="19">Belongs to the glycosyl hydrolase 18 family. Chitinase class III subfamily.</text>
</comment>
<evidence type="ECO:0000259" key="23">
    <source>
        <dbReference type="PROSITE" id="PS51910"/>
    </source>
</evidence>
<keyword evidence="7" id="KW-0336">GPI-anchor</keyword>
<dbReference type="EC" id="3.2.1.14" evidence="4"/>
<dbReference type="GeneID" id="63744411"/>
<dbReference type="PROSITE" id="PS51910">
    <property type="entry name" value="GH18_2"/>
    <property type="match status" value="1"/>
</dbReference>
<dbReference type="STRING" id="1073089.A0A1L9RDL9"/>
<evidence type="ECO:0000256" key="15">
    <source>
        <dbReference type="ARBA" id="ARBA00023288"/>
    </source>
</evidence>
<evidence type="ECO:0000256" key="20">
    <source>
        <dbReference type="RuleBase" id="RU000489"/>
    </source>
</evidence>
<evidence type="ECO:0000256" key="2">
    <source>
        <dbReference type="ARBA" id="ARBA00004191"/>
    </source>
</evidence>
<dbReference type="GO" id="GO:0008061">
    <property type="term" value="F:chitin binding"/>
    <property type="evidence" value="ECO:0007669"/>
    <property type="project" value="UniProtKB-KW"/>
</dbReference>
<keyword evidence="9 22" id="KW-0732">Signal</keyword>
<comment type="function">
    <text evidence="18">GPI-anchored chitinase involved in the degradation of chitin, a component of the cell walls of fungi and exoskeletal elements of some animals (including worms and arthropods). Required to reshape the cell wall at the sites where cell wall remodeling and/or cell wall maturation actively take place such as sites of conidia formation.</text>
</comment>
<evidence type="ECO:0000256" key="21">
    <source>
        <dbReference type="SAM" id="MobiDB-lite"/>
    </source>
</evidence>
<name>A0A1L9RDL9_ASPWE</name>
<protein>
    <recommendedName>
        <fullName evidence="4">chitinase</fullName>
        <ecNumber evidence="4">3.2.1.14</ecNumber>
    </recommendedName>
</protein>
<proteinExistence type="inferred from homology"/>
<evidence type="ECO:0000256" key="10">
    <source>
        <dbReference type="ARBA" id="ARBA00022801"/>
    </source>
</evidence>
<feature type="non-terminal residue" evidence="24">
    <location>
        <position position="414"/>
    </location>
</feature>
<keyword evidence="14" id="KW-0119">Carbohydrate metabolism</keyword>
<evidence type="ECO:0000256" key="12">
    <source>
        <dbReference type="ARBA" id="ARBA00023136"/>
    </source>
</evidence>
<keyword evidence="16 20" id="KW-0326">Glycosidase</keyword>
<keyword evidence="17" id="KW-0624">Polysaccharide degradation</keyword>
<dbReference type="InterPro" id="IPR001579">
    <property type="entry name" value="Glyco_hydro_18_chit_AS"/>
</dbReference>
<gene>
    <name evidence="24" type="ORF">ASPWEDRAFT_115195</name>
</gene>
<evidence type="ECO:0000256" key="3">
    <source>
        <dbReference type="ARBA" id="ARBA00004609"/>
    </source>
</evidence>
<comment type="subcellular location">
    <subcellularLocation>
        <location evidence="3">Cell membrane</location>
        <topology evidence="3">Lipid-anchor</topology>
        <topology evidence="3">GPI-anchor</topology>
    </subcellularLocation>
    <subcellularLocation>
        <location evidence="2">Secreted</location>
        <location evidence="2">Cell wall</location>
    </subcellularLocation>
</comment>
<evidence type="ECO:0000256" key="14">
    <source>
        <dbReference type="ARBA" id="ARBA00023277"/>
    </source>
</evidence>
<keyword evidence="25" id="KW-1185">Reference proteome</keyword>
<keyword evidence="13" id="KW-0325">Glycoprotein</keyword>
<keyword evidence="12" id="KW-0472">Membrane</keyword>
<dbReference type="Gene3D" id="3.20.20.80">
    <property type="entry name" value="Glycosidases"/>
    <property type="match status" value="1"/>
</dbReference>
<dbReference type="InterPro" id="IPR050542">
    <property type="entry name" value="Glycosyl_Hydrlase18_Chitinase"/>
</dbReference>
<dbReference type="Proteomes" id="UP000184383">
    <property type="component" value="Unassembled WGS sequence"/>
</dbReference>
<dbReference type="FunFam" id="3.20.20.80:FF:000150">
    <property type="entry name" value="Class III chitinase ChiA1"/>
    <property type="match status" value="1"/>
</dbReference>
<sequence length="414" mass="43738">MVASNPLLAVSVSALASLTSTFDAQAKTNVAVYYGQGANQQRLSHFCQETSLDIINLAFLNIFPDQGLGGLPGTNFGNQCDGLTYTVGNTTTELLSGCHQLIRDIPICQAAGKKVMLSLGGGYPDTQKIESETSAIAFADYLWAVFGPVTEEWSLINGQRPFGDVVIDGFDFDIEHNGGFGYDIMVNRLREHFTESSQSFYISASPQCPIPDAQLSNAIANSAFDFVWVQFYNNDGCSARNFVNGTGFNYDEWVTVIKNGGNPDAKLFVGLPASSNAANKGYYITPNDAQPLIKKYMDLYPETFGGVMLWEATQSDLNQINGGSYADNMKSILNGCAPKPTPTPTPSPSSTPVPSSTPITSPSSSSVISDTPSPSSTPASSSTPVSSSTAVQSSVPFSSGTPSSSAATPSSSAT</sequence>
<reference evidence="25" key="1">
    <citation type="journal article" date="2017" name="Genome Biol.">
        <title>Comparative genomics reveals high biological diversity and specific adaptations in the industrially and medically important fungal genus Aspergillus.</title>
        <authorList>
            <person name="de Vries R.P."/>
            <person name="Riley R."/>
            <person name="Wiebenga A."/>
            <person name="Aguilar-Osorio G."/>
            <person name="Amillis S."/>
            <person name="Uchima C.A."/>
            <person name="Anderluh G."/>
            <person name="Asadollahi M."/>
            <person name="Askin M."/>
            <person name="Barry K."/>
            <person name="Battaglia E."/>
            <person name="Bayram O."/>
            <person name="Benocci T."/>
            <person name="Braus-Stromeyer S.A."/>
            <person name="Caldana C."/>
            <person name="Canovas D."/>
            <person name="Cerqueira G.C."/>
            <person name="Chen F."/>
            <person name="Chen W."/>
            <person name="Choi C."/>
            <person name="Clum A."/>
            <person name="Dos Santos R.A."/>
            <person name="Damasio A.R."/>
            <person name="Diallinas G."/>
            <person name="Emri T."/>
            <person name="Fekete E."/>
            <person name="Flipphi M."/>
            <person name="Freyberg S."/>
            <person name="Gallo A."/>
            <person name="Gournas C."/>
            <person name="Habgood R."/>
            <person name="Hainaut M."/>
            <person name="Harispe M.L."/>
            <person name="Henrissat B."/>
            <person name="Hilden K.S."/>
            <person name="Hope R."/>
            <person name="Hossain A."/>
            <person name="Karabika E."/>
            <person name="Karaffa L."/>
            <person name="Karanyi Z."/>
            <person name="Krasevec N."/>
            <person name="Kuo A."/>
            <person name="Kusch H."/>
            <person name="LaButti K."/>
            <person name="Lagendijk E.L."/>
            <person name="Lapidus A."/>
            <person name="Levasseur A."/>
            <person name="Lindquist E."/>
            <person name="Lipzen A."/>
            <person name="Logrieco A.F."/>
            <person name="MacCabe A."/>
            <person name="Maekelae M.R."/>
            <person name="Malavazi I."/>
            <person name="Melin P."/>
            <person name="Meyer V."/>
            <person name="Mielnichuk N."/>
            <person name="Miskei M."/>
            <person name="Molnar A.P."/>
            <person name="Mule G."/>
            <person name="Ngan C.Y."/>
            <person name="Orejas M."/>
            <person name="Orosz E."/>
            <person name="Ouedraogo J.P."/>
            <person name="Overkamp K.M."/>
            <person name="Park H.-S."/>
            <person name="Perrone G."/>
            <person name="Piumi F."/>
            <person name="Punt P.J."/>
            <person name="Ram A.F."/>
            <person name="Ramon A."/>
            <person name="Rauscher S."/>
            <person name="Record E."/>
            <person name="Riano-Pachon D.M."/>
            <person name="Robert V."/>
            <person name="Roehrig J."/>
            <person name="Ruller R."/>
            <person name="Salamov A."/>
            <person name="Salih N.S."/>
            <person name="Samson R.A."/>
            <person name="Sandor E."/>
            <person name="Sanguinetti M."/>
            <person name="Schuetze T."/>
            <person name="Sepcic K."/>
            <person name="Shelest E."/>
            <person name="Sherlock G."/>
            <person name="Sophianopoulou V."/>
            <person name="Squina F.M."/>
            <person name="Sun H."/>
            <person name="Susca A."/>
            <person name="Todd R.B."/>
            <person name="Tsang A."/>
            <person name="Unkles S.E."/>
            <person name="van de Wiele N."/>
            <person name="van Rossen-Uffink D."/>
            <person name="Oliveira J.V."/>
            <person name="Vesth T.C."/>
            <person name="Visser J."/>
            <person name="Yu J.-H."/>
            <person name="Zhou M."/>
            <person name="Andersen M.R."/>
            <person name="Archer D.B."/>
            <person name="Baker S.E."/>
            <person name="Benoit I."/>
            <person name="Brakhage A.A."/>
            <person name="Braus G.H."/>
            <person name="Fischer R."/>
            <person name="Frisvad J.C."/>
            <person name="Goldman G.H."/>
            <person name="Houbraken J."/>
            <person name="Oakley B."/>
            <person name="Pocsi I."/>
            <person name="Scazzocchio C."/>
            <person name="Seiboth B."/>
            <person name="vanKuyk P.A."/>
            <person name="Wortman J."/>
            <person name="Dyer P.S."/>
            <person name="Grigoriev I.V."/>
        </authorList>
    </citation>
    <scope>NUCLEOTIDE SEQUENCE [LARGE SCALE GENOMIC DNA]</scope>
    <source>
        <strain evidence="25">DTO 134E9</strain>
    </source>
</reference>